<protein>
    <submittedName>
        <fullName evidence="2">Uncharacterized protein</fullName>
    </submittedName>
</protein>
<name>A0A7X6RUY8_9MYCO</name>
<organism evidence="2 3">
    <name type="scientific">Mycolicibacterium septicum DSM 44393</name>
    <dbReference type="NCBI Taxonomy" id="1341646"/>
    <lineage>
        <taxon>Bacteria</taxon>
        <taxon>Bacillati</taxon>
        <taxon>Actinomycetota</taxon>
        <taxon>Actinomycetes</taxon>
        <taxon>Mycobacteriales</taxon>
        <taxon>Mycobacteriaceae</taxon>
        <taxon>Mycolicibacterium</taxon>
    </lineage>
</organism>
<evidence type="ECO:0000313" key="2">
    <source>
        <dbReference type="EMBL" id="NKZ10763.1"/>
    </source>
</evidence>
<comment type="caution">
    <text evidence="2">The sequence shown here is derived from an EMBL/GenBank/DDBJ whole genome shotgun (WGS) entry which is preliminary data.</text>
</comment>
<accession>A0A7X6RUY8</accession>
<evidence type="ECO:0000256" key="1">
    <source>
        <dbReference type="SAM" id="MobiDB-lite"/>
    </source>
</evidence>
<gene>
    <name evidence="2" type="ORF">HGA11_07200</name>
</gene>
<proteinExistence type="predicted"/>
<dbReference type="AlphaFoldDB" id="A0A7X6RUY8"/>
<feature type="compositionally biased region" description="Basic and acidic residues" evidence="1">
    <location>
        <begin position="1"/>
        <end position="12"/>
    </location>
</feature>
<reference evidence="2 3" key="1">
    <citation type="submission" date="2020-04" db="EMBL/GenBank/DDBJ databases">
        <title>MicrobeNet Type strains.</title>
        <authorList>
            <person name="Nicholson A.C."/>
        </authorList>
    </citation>
    <scope>NUCLEOTIDE SEQUENCE [LARGE SCALE GENOMIC DNA]</scope>
    <source>
        <strain evidence="2 3">ATCC 700731</strain>
    </source>
</reference>
<dbReference type="Proteomes" id="UP000518188">
    <property type="component" value="Unassembled WGS sequence"/>
</dbReference>
<feature type="region of interest" description="Disordered" evidence="1">
    <location>
        <begin position="1"/>
        <end position="25"/>
    </location>
</feature>
<dbReference type="RefSeq" id="WP_044514842.1">
    <property type="nucleotide sequence ID" value="NZ_HG322951.1"/>
</dbReference>
<dbReference type="EMBL" id="JAAXPJ010000002">
    <property type="protein sequence ID" value="NKZ10763.1"/>
    <property type="molecule type" value="Genomic_DNA"/>
</dbReference>
<evidence type="ECO:0000313" key="3">
    <source>
        <dbReference type="Proteomes" id="UP000518188"/>
    </source>
</evidence>
<sequence>MGGVNEPRDHSRCGLIPSQLPPTQRFDKFPRERMQRLAGKPGRGLCDSNRFLCSIAHSKIMTQHRP</sequence>